<dbReference type="Proteomes" id="UP000606490">
    <property type="component" value="Unassembled WGS sequence"/>
</dbReference>
<accession>A0ABS1V9I7</accession>
<dbReference type="SUPFAM" id="SSF51182">
    <property type="entry name" value="RmlC-like cupins"/>
    <property type="match status" value="1"/>
</dbReference>
<dbReference type="Gene3D" id="2.60.120.10">
    <property type="entry name" value="Jelly Rolls"/>
    <property type="match status" value="1"/>
</dbReference>
<name>A0ABS1V9I7_9PROT</name>
<organism evidence="1 2">
    <name type="scientific">Belnapia mucosa</name>
    <dbReference type="NCBI Taxonomy" id="2804532"/>
    <lineage>
        <taxon>Bacteria</taxon>
        <taxon>Pseudomonadati</taxon>
        <taxon>Pseudomonadota</taxon>
        <taxon>Alphaproteobacteria</taxon>
        <taxon>Acetobacterales</taxon>
        <taxon>Roseomonadaceae</taxon>
        <taxon>Belnapia</taxon>
    </lineage>
</organism>
<dbReference type="InterPro" id="IPR011051">
    <property type="entry name" value="RmlC_Cupin_sf"/>
</dbReference>
<keyword evidence="2" id="KW-1185">Reference proteome</keyword>
<dbReference type="RefSeq" id="WP_202828065.1">
    <property type="nucleotide sequence ID" value="NZ_JAEUXJ010000013.1"/>
</dbReference>
<dbReference type="CDD" id="cd02208">
    <property type="entry name" value="cupin_RmlC-like"/>
    <property type="match status" value="1"/>
</dbReference>
<comment type="caution">
    <text evidence="1">The sequence shown here is derived from an EMBL/GenBank/DDBJ whole genome shotgun (WGS) entry which is preliminary data.</text>
</comment>
<gene>
    <name evidence="1" type="ORF">JMJ55_23575</name>
</gene>
<evidence type="ECO:0000313" key="2">
    <source>
        <dbReference type="Proteomes" id="UP000606490"/>
    </source>
</evidence>
<proteinExistence type="predicted"/>
<dbReference type="EMBL" id="JAEUXJ010000013">
    <property type="protein sequence ID" value="MBL6458324.1"/>
    <property type="molecule type" value="Genomic_DNA"/>
</dbReference>
<dbReference type="InterPro" id="IPR014710">
    <property type="entry name" value="RmlC-like_jellyroll"/>
</dbReference>
<evidence type="ECO:0000313" key="1">
    <source>
        <dbReference type="EMBL" id="MBL6458324.1"/>
    </source>
</evidence>
<protein>
    <submittedName>
        <fullName evidence="1">Cupin domain-containing protein</fullName>
    </submittedName>
</protein>
<sequence>MAQRLVNLTAAAERLPWSEVREALRIRLPVGDAVLEIGAAEGAEADGPGMAAAGTLYLVVSGFGLLRQGEAAQECTAGDLVFVPGGEAHRFERLDGELRLWRISVGPAAAMGERDSSGSGGNPA</sequence>
<reference evidence="1 2" key="1">
    <citation type="submission" date="2021-01" db="EMBL/GenBank/DDBJ databases">
        <title>Belnapia mucosa sp. nov. and Belnapia arida sp. nov., isolated from the Tabernas Desert (Almeria, Spain).</title>
        <authorList>
            <person name="Molina-Menor E."/>
            <person name="Vidal-Verdu A."/>
            <person name="Calonge A."/>
            <person name="Satari L."/>
            <person name="Pereto Magraner J."/>
            <person name="Porcar Miralles M."/>
        </authorList>
    </citation>
    <scope>NUCLEOTIDE SEQUENCE [LARGE SCALE GENOMIC DNA]</scope>
    <source>
        <strain evidence="1 2">T6</strain>
    </source>
</reference>